<dbReference type="Pfam" id="PF06026">
    <property type="entry name" value="Rib_5-P_isom_A"/>
    <property type="match status" value="1"/>
</dbReference>
<organism evidence="4 5">
    <name type="scientific">Crenothrix polyspora</name>
    <dbReference type="NCBI Taxonomy" id="360316"/>
    <lineage>
        <taxon>Bacteria</taxon>
        <taxon>Pseudomonadati</taxon>
        <taxon>Pseudomonadota</taxon>
        <taxon>Gammaproteobacteria</taxon>
        <taxon>Methylococcales</taxon>
        <taxon>Crenotrichaceae</taxon>
        <taxon>Crenothrix</taxon>
    </lineage>
</organism>
<proteinExistence type="predicted"/>
<dbReference type="Gene3D" id="3.40.50.1360">
    <property type="match status" value="1"/>
</dbReference>
<gene>
    <name evidence="4" type="primary">rpiA</name>
    <name evidence="4" type="ORF">CRENPOLYSF1_50056</name>
</gene>
<dbReference type="EMBL" id="FUKI01000126">
    <property type="protein sequence ID" value="SJM93991.1"/>
    <property type="molecule type" value="Genomic_DNA"/>
</dbReference>
<dbReference type="Gene3D" id="3.30.70.260">
    <property type="match status" value="1"/>
</dbReference>
<dbReference type="GO" id="GO:0005829">
    <property type="term" value="C:cytosol"/>
    <property type="evidence" value="ECO:0007669"/>
    <property type="project" value="TreeGrafter"/>
</dbReference>
<evidence type="ECO:0000313" key="4">
    <source>
        <dbReference type="EMBL" id="SJM93991.1"/>
    </source>
</evidence>
<dbReference type="GO" id="GO:0006014">
    <property type="term" value="P:D-ribose metabolic process"/>
    <property type="evidence" value="ECO:0007669"/>
    <property type="project" value="TreeGrafter"/>
</dbReference>
<dbReference type="FunFam" id="3.40.50.1360:FF:000001">
    <property type="entry name" value="Ribose-5-phosphate isomerase A"/>
    <property type="match status" value="1"/>
</dbReference>
<reference evidence="5" key="1">
    <citation type="submission" date="2017-02" db="EMBL/GenBank/DDBJ databases">
        <authorList>
            <person name="Daims H."/>
        </authorList>
    </citation>
    <scope>NUCLEOTIDE SEQUENCE [LARGE SCALE GENOMIC DNA]</scope>
</reference>
<dbReference type="OrthoDB" id="5870696at2"/>
<dbReference type="GO" id="GO:0009052">
    <property type="term" value="P:pentose-phosphate shunt, non-oxidative branch"/>
    <property type="evidence" value="ECO:0007669"/>
    <property type="project" value="InterPro"/>
</dbReference>
<keyword evidence="5" id="KW-1185">Reference proteome</keyword>
<dbReference type="PANTHER" id="PTHR11934">
    <property type="entry name" value="RIBOSE-5-PHOSPHATE ISOMERASE"/>
    <property type="match status" value="1"/>
</dbReference>
<dbReference type="Proteomes" id="UP000195667">
    <property type="component" value="Unassembled WGS sequence"/>
</dbReference>
<dbReference type="RefSeq" id="WP_087144095.1">
    <property type="nucleotide sequence ID" value="NZ_FUKI01000126.1"/>
</dbReference>
<sequence length="226" mass="24760">MNDKERVAHYAAQKIKDGMLVGLGTGSTANYFIEELARRRSEDGLCVRVVSSSVVSAVKAQSLQLPLLGFESINHIDVYVDGADEVTPDLTLLKGRGFDLVREKLLARAADEFWVLIDSSKRVDYIGANYAIPIEVMPFAWQMVKHTLELLGGRGNLRQTTHKDGLVVSSYGSLVLDMTFESGLDSQVLNNLLNNTPGVVEHGIFHNLATAVLCTVDDDVVEQLAN</sequence>
<evidence type="ECO:0000313" key="5">
    <source>
        <dbReference type="Proteomes" id="UP000195667"/>
    </source>
</evidence>
<comment type="catalytic activity">
    <reaction evidence="1">
        <text>aldehydo-D-ribose 5-phosphate = D-ribulose 5-phosphate</text>
        <dbReference type="Rhea" id="RHEA:14657"/>
        <dbReference type="ChEBI" id="CHEBI:58121"/>
        <dbReference type="ChEBI" id="CHEBI:58273"/>
        <dbReference type="EC" id="5.3.1.6"/>
    </reaction>
</comment>
<accession>A0A1R4HD82</accession>
<evidence type="ECO:0000256" key="1">
    <source>
        <dbReference type="ARBA" id="ARBA00001713"/>
    </source>
</evidence>
<dbReference type="CDD" id="cd01398">
    <property type="entry name" value="RPI_A"/>
    <property type="match status" value="1"/>
</dbReference>
<evidence type="ECO:0000256" key="2">
    <source>
        <dbReference type="ARBA" id="ARBA00023235"/>
    </source>
</evidence>
<protein>
    <recommendedName>
        <fullName evidence="3">Ribose 5-phosphate isomerase A</fullName>
        <ecNumber evidence="3">5.3.1.6</ecNumber>
    </recommendedName>
</protein>
<dbReference type="InterPro" id="IPR004788">
    <property type="entry name" value="Ribose5P_isomerase_type_A"/>
</dbReference>
<dbReference type="EC" id="5.3.1.6" evidence="3"/>
<name>A0A1R4HD82_9GAMM</name>
<dbReference type="AlphaFoldDB" id="A0A1R4HD82"/>
<dbReference type="InterPro" id="IPR037171">
    <property type="entry name" value="NagB/RpiA_transferase-like"/>
</dbReference>
<evidence type="ECO:0000256" key="3">
    <source>
        <dbReference type="NCBIfam" id="TIGR00021"/>
    </source>
</evidence>
<dbReference type="PANTHER" id="PTHR11934:SF0">
    <property type="entry name" value="RIBOSE-5-PHOSPHATE ISOMERASE"/>
    <property type="match status" value="1"/>
</dbReference>
<keyword evidence="2 4" id="KW-0413">Isomerase</keyword>
<dbReference type="SUPFAM" id="SSF75445">
    <property type="entry name" value="D-ribose-5-phosphate isomerase (RpiA), lid domain"/>
    <property type="match status" value="1"/>
</dbReference>
<dbReference type="NCBIfam" id="NF001924">
    <property type="entry name" value="PRK00702.1"/>
    <property type="match status" value="1"/>
</dbReference>
<dbReference type="GO" id="GO:0004751">
    <property type="term" value="F:ribose-5-phosphate isomerase activity"/>
    <property type="evidence" value="ECO:0007669"/>
    <property type="project" value="UniProtKB-UniRule"/>
</dbReference>
<dbReference type="SUPFAM" id="SSF100950">
    <property type="entry name" value="NagB/RpiA/CoA transferase-like"/>
    <property type="match status" value="1"/>
</dbReference>
<dbReference type="NCBIfam" id="TIGR00021">
    <property type="entry name" value="rpiA"/>
    <property type="match status" value="1"/>
</dbReference>